<feature type="transmembrane region" description="Helical" evidence="5">
    <location>
        <begin position="210"/>
        <end position="228"/>
    </location>
</feature>
<comment type="subcellular location">
    <subcellularLocation>
        <location evidence="1">Membrane</location>
        <topology evidence="1">Multi-pass membrane protein</topology>
    </subcellularLocation>
</comment>
<protein>
    <submittedName>
        <fullName evidence="6">Uncharacterized protein</fullName>
    </submittedName>
</protein>
<dbReference type="AlphaFoldDB" id="A0A9P1IZV5"/>
<dbReference type="Proteomes" id="UP001152747">
    <property type="component" value="Unassembled WGS sequence"/>
</dbReference>
<proteinExistence type="predicted"/>
<dbReference type="EMBL" id="CANHGI010000006">
    <property type="protein sequence ID" value="CAI5454293.1"/>
    <property type="molecule type" value="Genomic_DNA"/>
</dbReference>
<keyword evidence="7" id="KW-1185">Reference proteome</keyword>
<reference evidence="6" key="1">
    <citation type="submission" date="2022-11" db="EMBL/GenBank/DDBJ databases">
        <authorList>
            <person name="Kikuchi T."/>
        </authorList>
    </citation>
    <scope>NUCLEOTIDE SEQUENCE</scope>
    <source>
        <strain evidence="6">PS1010</strain>
    </source>
</reference>
<dbReference type="SUPFAM" id="SSF161111">
    <property type="entry name" value="Cation efflux protein transmembrane domain-like"/>
    <property type="match status" value="1"/>
</dbReference>
<feature type="transmembrane region" description="Helical" evidence="5">
    <location>
        <begin position="105"/>
        <end position="128"/>
    </location>
</feature>
<feature type="transmembrane region" description="Helical" evidence="5">
    <location>
        <begin position="140"/>
        <end position="161"/>
    </location>
</feature>
<dbReference type="GO" id="GO:0016020">
    <property type="term" value="C:membrane"/>
    <property type="evidence" value="ECO:0007669"/>
    <property type="project" value="UniProtKB-SubCell"/>
</dbReference>
<comment type="caution">
    <text evidence="6">The sequence shown here is derived from an EMBL/GenBank/DDBJ whole genome shotgun (WGS) entry which is preliminary data.</text>
</comment>
<accession>A0A9P1IZV5</accession>
<keyword evidence="2 5" id="KW-0812">Transmembrane</keyword>
<dbReference type="OrthoDB" id="5801201at2759"/>
<dbReference type="InterPro" id="IPR027469">
    <property type="entry name" value="Cation_efflux_TMD_sf"/>
</dbReference>
<keyword evidence="4 5" id="KW-0472">Membrane</keyword>
<evidence type="ECO:0000313" key="6">
    <source>
        <dbReference type="EMBL" id="CAI5454293.1"/>
    </source>
</evidence>
<dbReference type="Gene3D" id="1.20.1510.10">
    <property type="entry name" value="Cation efflux protein transmembrane domain"/>
    <property type="match status" value="1"/>
</dbReference>
<sequence>MTIDGESGEDSILISRVQMEDNMFSPTRQQVPRIRIESTHSTYRPGKIEKLNGIYTLAIVIAQIVMGVLGNSLTLIADATRVFADHLEQYRFDRSATPGKRLTEIISVGITVIVLFVLFVAYILSASARAATLTYDINRVYLIIGTGLAMTANTLQTLCHFKTWRRDHTYTITLYSFSKRNQLIHGYGYHFIASFVLVSSFLIIVDKNYLIADVITTYITSLLLLCNLSSTGYRLYHEYFSLEHPQDEYESI</sequence>
<evidence type="ECO:0000256" key="5">
    <source>
        <dbReference type="SAM" id="Phobius"/>
    </source>
</evidence>
<evidence type="ECO:0000313" key="7">
    <source>
        <dbReference type="Proteomes" id="UP001152747"/>
    </source>
</evidence>
<organism evidence="6 7">
    <name type="scientific">Caenorhabditis angaria</name>
    <dbReference type="NCBI Taxonomy" id="860376"/>
    <lineage>
        <taxon>Eukaryota</taxon>
        <taxon>Metazoa</taxon>
        <taxon>Ecdysozoa</taxon>
        <taxon>Nematoda</taxon>
        <taxon>Chromadorea</taxon>
        <taxon>Rhabditida</taxon>
        <taxon>Rhabditina</taxon>
        <taxon>Rhabditomorpha</taxon>
        <taxon>Rhabditoidea</taxon>
        <taxon>Rhabditidae</taxon>
        <taxon>Peloderinae</taxon>
        <taxon>Caenorhabditis</taxon>
    </lineage>
</organism>
<feature type="transmembrane region" description="Helical" evidence="5">
    <location>
        <begin position="54"/>
        <end position="84"/>
    </location>
</feature>
<evidence type="ECO:0000256" key="2">
    <source>
        <dbReference type="ARBA" id="ARBA00022692"/>
    </source>
</evidence>
<feature type="transmembrane region" description="Helical" evidence="5">
    <location>
        <begin position="182"/>
        <end position="204"/>
    </location>
</feature>
<evidence type="ECO:0000256" key="1">
    <source>
        <dbReference type="ARBA" id="ARBA00004141"/>
    </source>
</evidence>
<name>A0A9P1IZV5_9PELO</name>
<evidence type="ECO:0000256" key="3">
    <source>
        <dbReference type="ARBA" id="ARBA00022989"/>
    </source>
</evidence>
<evidence type="ECO:0000256" key="4">
    <source>
        <dbReference type="ARBA" id="ARBA00023136"/>
    </source>
</evidence>
<gene>
    <name evidence="6" type="ORF">CAMP_LOCUS16930</name>
</gene>
<keyword evidence="3 5" id="KW-1133">Transmembrane helix</keyword>